<reference evidence="11" key="1">
    <citation type="submission" date="2023-01" db="EMBL/GenBank/DDBJ databases">
        <title>Key to firefly adult light organ development and bioluminescence: homeobox transcription factors regulate luciferase expression and transportation to peroxisome.</title>
        <authorList>
            <person name="Fu X."/>
        </authorList>
    </citation>
    <scope>NUCLEOTIDE SEQUENCE [LARGE SCALE GENOMIC DNA]</scope>
</reference>
<dbReference type="SMART" id="SM00320">
    <property type="entry name" value="WD40"/>
    <property type="match status" value="4"/>
</dbReference>
<dbReference type="PANTHER" id="PTHR16288">
    <property type="entry name" value="WD40 REPEAT PROTEIN 4"/>
    <property type="match status" value="1"/>
</dbReference>
<sequence length="365" mass="41390">MILLREYQGKLLLLIKDTIACYDHKSDTYEEFNIPQLQPNLENRLVSSVCSSKHDDFLAVSLSNKQLIIFDKKFNVLTNTLSKRVVSKIRFTPDNDLLVADKTGDVFVYKGNNIEPKLLLGHLSMLLDIEVTDCGKYVITSDRDEKIRVSCYPNSYNIVSFCLGHREFVTNISVCGKVLVSASGDGTIRLWNYLTGEELAVANCNEYITDKSIIGNFSKEMSAESVDVDALPITDMQVYAKQDLIYVGVTVLGINGVQMYFVDVSNAVLSVKYLQTVVVSSPLLTYYLREQLIILTTNELAVLDVCSDKCNPLNSDISRLFKHCKHLLINYENLSNSFVSTLYKRKYDNVQDYLEKKKIRLENKS</sequence>
<evidence type="ECO:0000256" key="2">
    <source>
        <dbReference type="ARBA" id="ARBA00022574"/>
    </source>
</evidence>
<dbReference type="Gene3D" id="2.130.10.10">
    <property type="entry name" value="YVTN repeat-like/Quinoprotein amine dehydrogenase"/>
    <property type="match status" value="1"/>
</dbReference>
<evidence type="ECO:0000256" key="5">
    <source>
        <dbReference type="ARBA" id="ARBA00023242"/>
    </source>
</evidence>
<dbReference type="PANTHER" id="PTHR16288:SF0">
    <property type="entry name" value="TRNA (GUANINE-N(7)-)-METHYLTRANSFERASE NON-CATALYTIC SUBUNIT WDR4"/>
    <property type="match status" value="1"/>
</dbReference>
<keyword evidence="4 8" id="KW-0677">Repeat</keyword>
<keyword evidence="2 8" id="KW-0853">WD repeat</keyword>
<dbReference type="GO" id="GO:0043527">
    <property type="term" value="C:tRNA methyltransferase complex"/>
    <property type="evidence" value="ECO:0007669"/>
    <property type="project" value="TreeGrafter"/>
</dbReference>
<evidence type="ECO:0000256" key="7">
    <source>
        <dbReference type="ARBA" id="ARBA00093542"/>
    </source>
</evidence>
<comment type="caution">
    <text evidence="10">The sequence shown here is derived from an EMBL/GenBank/DDBJ whole genome shotgun (WGS) entry which is preliminary data.</text>
</comment>
<evidence type="ECO:0000256" key="9">
    <source>
        <dbReference type="PROSITE-ProRule" id="PRU00221"/>
    </source>
</evidence>
<dbReference type="HAMAP" id="MF_03056">
    <property type="entry name" value="TRM82"/>
    <property type="match status" value="1"/>
</dbReference>
<evidence type="ECO:0000256" key="6">
    <source>
        <dbReference type="ARBA" id="ARBA00093337"/>
    </source>
</evidence>
<dbReference type="GO" id="GO:0005829">
    <property type="term" value="C:cytosol"/>
    <property type="evidence" value="ECO:0007669"/>
    <property type="project" value="TreeGrafter"/>
</dbReference>
<accession>A0AAN7SNG3</accession>
<comment type="similarity">
    <text evidence="8">Belongs to the WD repeat TRM82 family.</text>
</comment>
<evidence type="ECO:0000256" key="3">
    <source>
        <dbReference type="ARBA" id="ARBA00022694"/>
    </source>
</evidence>
<dbReference type="InterPro" id="IPR015943">
    <property type="entry name" value="WD40/YVTN_repeat-like_dom_sf"/>
</dbReference>
<dbReference type="GO" id="GO:0005634">
    <property type="term" value="C:nucleus"/>
    <property type="evidence" value="ECO:0007669"/>
    <property type="project" value="UniProtKB-SubCell"/>
</dbReference>
<dbReference type="Proteomes" id="UP001353858">
    <property type="component" value="Unassembled WGS sequence"/>
</dbReference>
<dbReference type="InterPro" id="IPR001680">
    <property type="entry name" value="WD40_rpt"/>
</dbReference>
<protein>
    <recommendedName>
        <fullName evidence="12">tRNA (guanine-N(7)-)-methyltransferase non-catalytic subunit wuho</fullName>
    </recommendedName>
</protein>
<evidence type="ECO:0000256" key="8">
    <source>
        <dbReference type="HAMAP-Rule" id="MF_03056"/>
    </source>
</evidence>
<comment type="subcellular location">
    <subcellularLocation>
        <location evidence="1 8">Nucleus</location>
    </subcellularLocation>
</comment>
<comment type="subunit">
    <text evidence="7">Forms a heterodimer with the catalytic subunit Mettl1. Interacts with mei-P26 and weakly interacts with bgcn; required for the function or formation of the mei-P26-bgcn-bam-sxl complex. Interacts with nanos; may be involved in mei-P26-dependent derepression of the BMP signaling pathway. Interacts with Myc; the interaction may be mediated by mei-P26 and may be involved in the regulation of ribosome biogenesis.</text>
</comment>
<comment type="pathway">
    <text evidence="8">tRNA modification; N(7)-methylguanine-tRNA biosynthesis.</text>
</comment>
<evidence type="ECO:0000313" key="11">
    <source>
        <dbReference type="Proteomes" id="UP001353858"/>
    </source>
</evidence>
<dbReference type="Pfam" id="PF00400">
    <property type="entry name" value="WD40"/>
    <property type="match status" value="1"/>
</dbReference>
<dbReference type="EMBL" id="JARPUR010000007">
    <property type="protein sequence ID" value="KAK4873240.1"/>
    <property type="molecule type" value="Genomic_DNA"/>
</dbReference>
<evidence type="ECO:0000256" key="4">
    <source>
        <dbReference type="ARBA" id="ARBA00022737"/>
    </source>
</evidence>
<keyword evidence="3 8" id="KW-0819">tRNA processing</keyword>
<name>A0AAN7SNG3_9COLE</name>
<evidence type="ECO:0008006" key="12">
    <source>
        <dbReference type="Google" id="ProtNLM"/>
    </source>
</evidence>
<keyword evidence="5 8" id="KW-0539">Nucleus</keyword>
<evidence type="ECO:0000256" key="1">
    <source>
        <dbReference type="ARBA" id="ARBA00004123"/>
    </source>
</evidence>
<comment type="function">
    <text evidence="8">Required for the formation of N(7)-methylguanine at position 46 (m7G46) in tRNA. In the complex, it is required to stabilize and induce conformational changes of the catalytic subunit.</text>
</comment>
<keyword evidence="11" id="KW-1185">Reference proteome</keyword>
<evidence type="ECO:0000313" key="10">
    <source>
        <dbReference type="EMBL" id="KAK4873240.1"/>
    </source>
</evidence>
<dbReference type="GO" id="GO:0106004">
    <property type="term" value="P:tRNA (guanine-N7)-methylation"/>
    <property type="evidence" value="ECO:0007669"/>
    <property type="project" value="UniProtKB-UniRule"/>
</dbReference>
<organism evidence="10 11">
    <name type="scientific">Aquatica leii</name>
    <dbReference type="NCBI Taxonomy" id="1421715"/>
    <lineage>
        <taxon>Eukaryota</taxon>
        <taxon>Metazoa</taxon>
        <taxon>Ecdysozoa</taxon>
        <taxon>Arthropoda</taxon>
        <taxon>Hexapoda</taxon>
        <taxon>Insecta</taxon>
        <taxon>Pterygota</taxon>
        <taxon>Neoptera</taxon>
        <taxon>Endopterygota</taxon>
        <taxon>Coleoptera</taxon>
        <taxon>Polyphaga</taxon>
        <taxon>Elateriformia</taxon>
        <taxon>Elateroidea</taxon>
        <taxon>Lampyridae</taxon>
        <taxon>Luciolinae</taxon>
        <taxon>Aquatica</taxon>
    </lineage>
</organism>
<dbReference type="InterPro" id="IPR028884">
    <property type="entry name" value="Trm82"/>
</dbReference>
<dbReference type="PROSITE" id="PS50082">
    <property type="entry name" value="WD_REPEATS_2"/>
    <property type="match status" value="1"/>
</dbReference>
<proteinExistence type="inferred from homology"/>
<comment type="function">
    <text evidence="6">Required for the Mettl1-dependent formation of N(7)-methylguanine at position 46 (m7G46) in tRNA. In the Mettl1-wuho methyltransferase complex, it is required to stabilize and induce conformational changes of the catalytic subunit. Required for binding of nanos mRNA and repression of translation by the mei-P26-bgcn-bam-sxl complex. May cooperate with mei-P26 and nanos to derepress the BMP signaling pathway. May cooperate with mei-P26 to suppress expression of a subset of microRNAs. May cooperate with mei-P26 to regulate bam expression levels in germline cells during gametogenesis. Required to promote mitosis to meiosis transition during gametogenesis. May regulate germline cell division in part by regulating ribosome biogenesis.</text>
</comment>
<dbReference type="AlphaFoldDB" id="A0AAN7SNG3"/>
<feature type="repeat" description="WD" evidence="9">
    <location>
        <begin position="162"/>
        <end position="201"/>
    </location>
</feature>
<dbReference type="SUPFAM" id="SSF50978">
    <property type="entry name" value="WD40 repeat-like"/>
    <property type="match status" value="1"/>
</dbReference>
<dbReference type="InterPro" id="IPR036322">
    <property type="entry name" value="WD40_repeat_dom_sf"/>
</dbReference>
<gene>
    <name evidence="10" type="ORF">RN001_015269</name>
</gene>